<evidence type="ECO:0000313" key="11">
    <source>
        <dbReference type="Proteomes" id="UP001314229"/>
    </source>
</evidence>
<comment type="function">
    <text evidence="7">The cytotoxic action of BPI is limited to many species of Gram-negative bacteria; this specificity may be explained by a strong affinity of the very basic N-terminal half for the negatively charged lipopolysaccharides that are unique to the Gram-negative bacterial outer envelope.</text>
</comment>
<dbReference type="Pfam" id="PF02886">
    <property type="entry name" value="LBP_BPI_CETP_C"/>
    <property type="match status" value="1"/>
</dbReference>
<keyword evidence="7" id="KW-0044">Antibiotic</keyword>
<feature type="domain" description="Lipid-binding serum glycoprotein N-terminal" evidence="8">
    <location>
        <begin position="66"/>
        <end position="288"/>
    </location>
</feature>
<dbReference type="SMART" id="SM00329">
    <property type="entry name" value="BPI2"/>
    <property type="match status" value="1"/>
</dbReference>
<evidence type="ECO:0000256" key="7">
    <source>
        <dbReference type="RuleBase" id="RU369039"/>
    </source>
</evidence>
<dbReference type="Proteomes" id="UP001314229">
    <property type="component" value="Unassembled WGS sequence"/>
</dbReference>
<comment type="domain">
    <text evidence="7">The N-terminal region may be exposed to the interior of the granule, whereas the C-terminal portion may be embedded in the membrane. During phagocytosis and degranulation, proteases may be released and activated and cleave BPI at the junction of the N- and C-terminal portions of the molecule, providing controlled release of the N-terminal antibacterial fragment when bacteria are ingested.</text>
</comment>
<dbReference type="AlphaFoldDB" id="A0AAV1PY94"/>
<dbReference type="GO" id="GO:0008289">
    <property type="term" value="F:lipid binding"/>
    <property type="evidence" value="ECO:0007669"/>
    <property type="project" value="InterPro"/>
</dbReference>
<evidence type="ECO:0000256" key="2">
    <source>
        <dbReference type="ARBA" id="ARBA00007292"/>
    </source>
</evidence>
<comment type="subcellular location">
    <subcellularLocation>
        <location evidence="1 7">Secreted</location>
    </subcellularLocation>
</comment>
<evidence type="ECO:0000256" key="3">
    <source>
        <dbReference type="ARBA" id="ARBA00022525"/>
    </source>
</evidence>
<dbReference type="InterPro" id="IPR032942">
    <property type="entry name" value="BPI/LBP/Plunc"/>
</dbReference>
<keyword evidence="3 7" id="KW-0964">Secreted</keyword>
<keyword evidence="7" id="KW-0399">Innate immunity</keyword>
<dbReference type="InterPro" id="IPR017942">
    <property type="entry name" value="Lipid-bd_serum_glycop_N"/>
</dbReference>
<keyword evidence="7" id="KW-0929">Antimicrobial</keyword>
<dbReference type="PANTHER" id="PTHR10504:SF132">
    <property type="entry name" value="BACTERICIDAL PERMEABILITY-INCREASING PROTEIN"/>
    <property type="match status" value="1"/>
</dbReference>
<dbReference type="PIRSF" id="PIRSF002417">
    <property type="entry name" value="Lipid_binding_protein"/>
    <property type="match status" value="1"/>
</dbReference>
<comment type="similarity">
    <text evidence="2">Belongs to the BPI/LBP/Plunc superfamily. BPI/LBP family.</text>
</comment>
<evidence type="ECO:0000256" key="5">
    <source>
        <dbReference type="ARBA" id="ARBA00023180"/>
    </source>
</evidence>
<dbReference type="Gene3D" id="3.15.10.10">
    <property type="entry name" value="Bactericidal permeability-increasing protein, domain 1"/>
    <property type="match status" value="1"/>
</dbReference>
<protein>
    <recommendedName>
        <fullName evidence="7">Bactericidal permeability-increasing protein</fullName>
        <shortName evidence="7">BPI</shortName>
    </recommendedName>
</protein>
<dbReference type="SUPFAM" id="SSF55394">
    <property type="entry name" value="Bactericidal permeability-increasing protein, BPI"/>
    <property type="match status" value="2"/>
</dbReference>
<name>A0AAV1PY94_SCOSC</name>
<keyword evidence="7" id="KW-0732">Signal</keyword>
<comment type="caution">
    <text evidence="10">The sequence shown here is derived from an EMBL/GenBank/DDBJ whole genome shotgun (WGS) entry which is preliminary data.</text>
</comment>
<accession>A0AAV1PY94</accession>
<dbReference type="SMART" id="SM00328">
    <property type="entry name" value="BPI1"/>
    <property type="match status" value="1"/>
</dbReference>
<dbReference type="PANTHER" id="PTHR10504">
    <property type="entry name" value="BACTERICIDAL PERMEABILITY-INCREASING BPI PROTEIN-RELATED"/>
    <property type="match status" value="1"/>
</dbReference>
<evidence type="ECO:0000256" key="4">
    <source>
        <dbReference type="ARBA" id="ARBA00023157"/>
    </source>
</evidence>
<feature type="domain" description="Lipid-binding serum glycoprotein C-terminal" evidence="9">
    <location>
        <begin position="303"/>
        <end position="505"/>
    </location>
</feature>
<dbReference type="Pfam" id="PF01273">
    <property type="entry name" value="LBP_BPI_CETP"/>
    <property type="match status" value="1"/>
</dbReference>
<organism evidence="10 11">
    <name type="scientific">Scomber scombrus</name>
    <name type="common">Atlantic mackerel</name>
    <name type="synonym">Scomber vernalis</name>
    <dbReference type="NCBI Taxonomy" id="13677"/>
    <lineage>
        <taxon>Eukaryota</taxon>
        <taxon>Metazoa</taxon>
        <taxon>Chordata</taxon>
        <taxon>Craniata</taxon>
        <taxon>Vertebrata</taxon>
        <taxon>Euteleostomi</taxon>
        <taxon>Actinopterygii</taxon>
        <taxon>Neopterygii</taxon>
        <taxon>Teleostei</taxon>
        <taxon>Neoteleostei</taxon>
        <taxon>Acanthomorphata</taxon>
        <taxon>Pelagiaria</taxon>
        <taxon>Scombriformes</taxon>
        <taxon>Scombridae</taxon>
        <taxon>Scomber</taxon>
    </lineage>
</organism>
<evidence type="ECO:0000259" key="8">
    <source>
        <dbReference type="SMART" id="SM00328"/>
    </source>
</evidence>
<sequence>MSGSFTSLTAAERQRRHWFTKSAADFQLFGQSTSHCSVSKMVVSVIVALMLVSCTCGENPAIQVVLTDKGLQYGKHVGAGWIQEKLELVTLPDISGKVRIGILGSIGYTLTGVRITKCDFPEPSVEFNQGPTGFKTSTSGLSIAVTGGWRTHYKAIHDGGTFNMALFNVDVTSVVELGKDPDGHISVNSVSCNAQIGNLDIEFSGGASWIFQPFVDYFKGHIRGEIEYNICPTVEKYIVNAEQSLQAMNVSFEVNEDLTFDIPLTGLPVIEESSLNLGFKGEFYSIKTHQEPPFEAQPFVMPVQSGYMLSAGLSEFTVNSASYGYYSAGLLQAIINDSMIPPSSPVHLNTSSMGPFIPQLPKMFPGLLMTLQVYATEVPQVSFHSGAVKMGSMAAVKAFAIQPNSTQTPLFKLLVDSEFSSKVWIAEGKLKGSMTMDNFTLSLDSTEVGTFNTDALASMAKMGVKMALSKVNKQLTEGITLPRLKHAQLVNPVLTLEEGFIAICSDAELLEDIDFN</sequence>
<keyword evidence="7" id="KW-0391">Immunity</keyword>
<dbReference type="GO" id="GO:0045087">
    <property type="term" value="P:innate immune response"/>
    <property type="evidence" value="ECO:0007669"/>
    <property type="project" value="UniProtKB-UniRule"/>
</dbReference>
<evidence type="ECO:0000256" key="6">
    <source>
        <dbReference type="PIRSR" id="PIRSR002417-50"/>
    </source>
</evidence>
<dbReference type="EMBL" id="CAWUFR010000346">
    <property type="protein sequence ID" value="CAK6976378.1"/>
    <property type="molecule type" value="Genomic_DNA"/>
</dbReference>
<evidence type="ECO:0000313" key="10">
    <source>
        <dbReference type="EMBL" id="CAK6976378.1"/>
    </source>
</evidence>
<keyword evidence="5 7" id="KW-0325">Glycoprotein</keyword>
<evidence type="ECO:0000256" key="1">
    <source>
        <dbReference type="ARBA" id="ARBA00004613"/>
    </source>
</evidence>
<evidence type="ECO:0000259" key="9">
    <source>
        <dbReference type="SMART" id="SM00329"/>
    </source>
</evidence>
<dbReference type="InterPro" id="IPR030675">
    <property type="entry name" value="BPI/LBP"/>
</dbReference>
<keyword evidence="4 6" id="KW-1015">Disulfide bond</keyword>
<dbReference type="InterPro" id="IPR017943">
    <property type="entry name" value="Bactericidal_perm-incr_a/b_dom"/>
</dbReference>
<comment type="subunit">
    <text evidence="7">Monomer. Homodimer; disulfide-linked.</text>
</comment>
<keyword evidence="11" id="KW-1185">Reference proteome</keyword>
<comment type="domain">
    <text evidence="7">The N- and C-terminal barrels adopt an identical fold despite having only 13% of conserved residues.</text>
</comment>
<dbReference type="InterPro" id="IPR001124">
    <property type="entry name" value="Lipid-bd_serum_glycop_C"/>
</dbReference>
<reference evidence="10 11" key="1">
    <citation type="submission" date="2024-01" db="EMBL/GenBank/DDBJ databases">
        <authorList>
            <person name="Alioto T."/>
            <person name="Alioto T."/>
            <person name="Gomez Garrido J."/>
        </authorList>
    </citation>
    <scope>NUCLEOTIDE SEQUENCE [LARGE SCALE GENOMIC DNA]</scope>
</reference>
<proteinExistence type="inferred from homology"/>
<feature type="disulfide bond" evidence="6">
    <location>
        <begin position="192"/>
        <end position="231"/>
    </location>
</feature>
<dbReference type="FunFam" id="3.15.20.10:FF:000001">
    <property type="entry name" value="Phospholipid transfer protein"/>
    <property type="match status" value="1"/>
</dbReference>
<dbReference type="FunFam" id="3.15.10.10:FF:000001">
    <property type="entry name" value="phospholipid transfer protein-like"/>
    <property type="match status" value="1"/>
</dbReference>
<dbReference type="Gene3D" id="3.15.20.10">
    <property type="entry name" value="Bactericidal permeability-increasing protein, domain 2"/>
    <property type="match status" value="1"/>
</dbReference>
<dbReference type="GO" id="GO:0050829">
    <property type="term" value="P:defense response to Gram-negative bacterium"/>
    <property type="evidence" value="ECO:0007669"/>
    <property type="project" value="UniProtKB-UniRule"/>
</dbReference>
<gene>
    <name evidence="10" type="ORF">FSCOSCO3_A028198</name>
</gene>
<dbReference type="GO" id="GO:0005615">
    <property type="term" value="C:extracellular space"/>
    <property type="evidence" value="ECO:0007669"/>
    <property type="project" value="UniProtKB-UniRule"/>
</dbReference>